<keyword evidence="1" id="KW-0812">Transmembrane</keyword>
<sequence>MEDSLMFNQKIFSLCRLSVFIEYVKIISAGMLLIYKGIEKSFDFFFIHNFIMLALFFPLCLYGILSYIALDNLLEEFQKVKKYFLVKKIIAFIWICEWMMTILCIWLLNSPLNQVIVPSVFIGFGILTELFFLYALKICVNKNDVQVIPRKNTLSGVHLDVIPSEIAHNTSAVFVVVATEVIEKNGAADLNATQELEKTEAILAHDYTVEKDNNA</sequence>
<proteinExistence type="predicted"/>
<dbReference type="AlphaFoldDB" id="A0A1R2AY00"/>
<dbReference type="Proteomes" id="UP000187209">
    <property type="component" value="Unassembled WGS sequence"/>
</dbReference>
<keyword evidence="1" id="KW-0472">Membrane</keyword>
<dbReference type="EMBL" id="MPUH01001210">
    <property type="protein sequence ID" value="OMJ69335.1"/>
    <property type="molecule type" value="Genomic_DNA"/>
</dbReference>
<evidence type="ECO:0000313" key="2">
    <source>
        <dbReference type="EMBL" id="OMJ69335.1"/>
    </source>
</evidence>
<evidence type="ECO:0000313" key="3">
    <source>
        <dbReference type="Proteomes" id="UP000187209"/>
    </source>
</evidence>
<organism evidence="2 3">
    <name type="scientific">Stentor coeruleus</name>
    <dbReference type="NCBI Taxonomy" id="5963"/>
    <lineage>
        <taxon>Eukaryota</taxon>
        <taxon>Sar</taxon>
        <taxon>Alveolata</taxon>
        <taxon>Ciliophora</taxon>
        <taxon>Postciliodesmatophora</taxon>
        <taxon>Heterotrichea</taxon>
        <taxon>Heterotrichida</taxon>
        <taxon>Stentoridae</taxon>
        <taxon>Stentor</taxon>
    </lineage>
</organism>
<feature type="transmembrane region" description="Helical" evidence="1">
    <location>
        <begin position="44"/>
        <end position="68"/>
    </location>
</feature>
<name>A0A1R2AY00_9CILI</name>
<gene>
    <name evidence="2" type="ORF">SteCoe_32961</name>
</gene>
<evidence type="ECO:0000256" key="1">
    <source>
        <dbReference type="SAM" id="Phobius"/>
    </source>
</evidence>
<feature type="transmembrane region" description="Helical" evidence="1">
    <location>
        <begin position="89"/>
        <end position="109"/>
    </location>
</feature>
<feature type="transmembrane region" description="Helical" evidence="1">
    <location>
        <begin position="20"/>
        <end position="38"/>
    </location>
</feature>
<reference evidence="2 3" key="1">
    <citation type="submission" date="2016-11" db="EMBL/GenBank/DDBJ databases">
        <title>The macronuclear genome of Stentor coeruleus: a giant cell with tiny introns.</title>
        <authorList>
            <person name="Slabodnick M."/>
            <person name="Ruby J.G."/>
            <person name="Reiff S.B."/>
            <person name="Swart E.C."/>
            <person name="Gosai S."/>
            <person name="Prabakaran S."/>
            <person name="Witkowska E."/>
            <person name="Larue G.E."/>
            <person name="Fisher S."/>
            <person name="Freeman R.M."/>
            <person name="Gunawardena J."/>
            <person name="Chu W."/>
            <person name="Stover N.A."/>
            <person name="Gregory B.D."/>
            <person name="Nowacki M."/>
            <person name="Derisi J."/>
            <person name="Roy S.W."/>
            <person name="Marshall W.F."/>
            <person name="Sood P."/>
        </authorList>
    </citation>
    <scope>NUCLEOTIDE SEQUENCE [LARGE SCALE GENOMIC DNA]</scope>
    <source>
        <strain evidence="2">WM001</strain>
    </source>
</reference>
<accession>A0A1R2AY00</accession>
<comment type="caution">
    <text evidence="2">The sequence shown here is derived from an EMBL/GenBank/DDBJ whole genome shotgun (WGS) entry which is preliminary data.</text>
</comment>
<protein>
    <submittedName>
        <fullName evidence="2">Uncharacterized protein</fullName>
    </submittedName>
</protein>
<keyword evidence="3" id="KW-1185">Reference proteome</keyword>
<feature type="transmembrane region" description="Helical" evidence="1">
    <location>
        <begin position="115"/>
        <end position="136"/>
    </location>
</feature>
<keyword evidence="1" id="KW-1133">Transmembrane helix</keyword>